<dbReference type="Pfam" id="PF07592">
    <property type="entry name" value="DDE_Tnp_ISAZ013"/>
    <property type="match status" value="1"/>
</dbReference>
<reference evidence="1" key="1">
    <citation type="submission" date="2013-08" db="EMBL/GenBank/DDBJ databases">
        <authorList>
            <person name="Mendez C."/>
            <person name="Richter M."/>
            <person name="Ferrer M."/>
            <person name="Sanchez J."/>
        </authorList>
    </citation>
    <scope>NUCLEOTIDE SEQUENCE</scope>
</reference>
<dbReference type="EMBL" id="AUZZ01002480">
    <property type="protein sequence ID" value="EQD60336.1"/>
    <property type="molecule type" value="Genomic_DNA"/>
</dbReference>
<dbReference type="AlphaFoldDB" id="T1AIJ2"/>
<reference evidence="1" key="2">
    <citation type="journal article" date="2014" name="ISME J.">
        <title>Microbial stratification in low pH oxic and suboxic macroscopic growths along an acid mine drainage.</title>
        <authorList>
            <person name="Mendez-Garcia C."/>
            <person name="Mesa V."/>
            <person name="Sprenger R.R."/>
            <person name="Richter M."/>
            <person name="Diez M.S."/>
            <person name="Solano J."/>
            <person name="Bargiela R."/>
            <person name="Golyshina O.V."/>
            <person name="Manteca A."/>
            <person name="Ramos J.L."/>
            <person name="Gallego J.R."/>
            <person name="Llorente I."/>
            <person name="Martins Dos Santos V.A."/>
            <person name="Jensen O.N."/>
            <person name="Pelaez A.I."/>
            <person name="Sanchez J."/>
            <person name="Ferrer M."/>
        </authorList>
    </citation>
    <scope>NUCLEOTIDE SEQUENCE</scope>
</reference>
<feature type="non-terminal residue" evidence="1">
    <location>
        <position position="94"/>
    </location>
</feature>
<sequence>MANDTAGDPMSGIKWTRRTTEKIAEQLRAGGIEVCANTVAKLLKGLDYRLRVNHKKLNRGSQSDRDTQFAYIAAQRETFSRHGLPIISIDSKKR</sequence>
<organism evidence="1">
    <name type="scientific">mine drainage metagenome</name>
    <dbReference type="NCBI Taxonomy" id="410659"/>
    <lineage>
        <taxon>unclassified sequences</taxon>
        <taxon>metagenomes</taxon>
        <taxon>ecological metagenomes</taxon>
    </lineage>
</organism>
<gene>
    <name evidence="1" type="ORF">B2A_03723</name>
</gene>
<protein>
    <submittedName>
        <fullName evidence="1">Transposase, Rhodopirellula-type</fullName>
    </submittedName>
</protein>
<accession>T1AIJ2</accession>
<comment type="caution">
    <text evidence="1">The sequence shown here is derived from an EMBL/GenBank/DDBJ whole genome shotgun (WGS) entry which is preliminary data.</text>
</comment>
<evidence type="ECO:0000313" key="1">
    <source>
        <dbReference type="EMBL" id="EQD60336.1"/>
    </source>
</evidence>
<dbReference type="InterPro" id="IPR011518">
    <property type="entry name" value="Transposase_36"/>
</dbReference>
<proteinExistence type="predicted"/>
<name>T1AIJ2_9ZZZZ</name>